<gene>
    <name evidence="1" type="ORF">ALC53_06214</name>
</gene>
<dbReference type="EMBL" id="KQ976491">
    <property type="protein sequence ID" value="KYM83315.1"/>
    <property type="molecule type" value="Genomic_DNA"/>
</dbReference>
<evidence type="ECO:0000313" key="2">
    <source>
        <dbReference type="Proteomes" id="UP000078540"/>
    </source>
</evidence>
<dbReference type="Proteomes" id="UP000078540">
    <property type="component" value="Unassembled WGS sequence"/>
</dbReference>
<sequence>MPYMYSNSECADMVYLYGFCDRNVNAARHEYAARFPNKKLKRTAIILQHFDQNSSTNIRRSDFAWEFSYPFIWETLYSYGRHFQPMLSILFSTCLTFITG</sequence>
<evidence type="ECO:0000313" key="1">
    <source>
        <dbReference type="EMBL" id="KYM83315.1"/>
    </source>
</evidence>
<dbReference type="STRING" id="520822.A0A195BGL7"/>
<protein>
    <recommendedName>
        <fullName evidence="3">DUF4817 domain-containing protein</fullName>
    </recommendedName>
</protein>
<keyword evidence="2" id="KW-1185">Reference proteome</keyword>
<dbReference type="AlphaFoldDB" id="A0A195BGL7"/>
<accession>A0A195BGL7</accession>
<evidence type="ECO:0008006" key="3">
    <source>
        <dbReference type="Google" id="ProtNLM"/>
    </source>
</evidence>
<name>A0A195BGL7_9HYME</name>
<organism evidence="1 2">
    <name type="scientific">Atta colombica</name>
    <dbReference type="NCBI Taxonomy" id="520822"/>
    <lineage>
        <taxon>Eukaryota</taxon>
        <taxon>Metazoa</taxon>
        <taxon>Ecdysozoa</taxon>
        <taxon>Arthropoda</taxon>
        <taxon>Hexapoda</taxon>
        <taxon>Insecta</taxon>
        <taxon>Pterygota</taxon>
        <taxon>Neoptera</taxon>
        <taxon>Endopterygota</taxon>
        <taxon>Hymenoptera</taxon>
        <taxon>Apocrita</taxon>
        <taxon>Aculeata</taxon>
        <taxon>Formicoidea</taxon>
        <taxon>Formicidae</taxon>
        <taxon>Myrmicinae</taxon>
        <taxon>Atta</taxon>
    </lineage>
</organism>
<proteinExistence type="predicted"/>
<reference evidence="1 2" key="1">
    <citation type="submission" date="2015-09" db="EMBL/GenBank/DDBJ databases">
        <title>Atta colombica WGS genome.</title>
        <authorList>
            <person name="Nygaard S."/>
            <person name="Hu H."/>
            <person name="Boomsma J."/>
            <person name="Zhang G."/>
        </authorList>
    </citation>
    <scope>NUCLEOTIDE SEQUENCE [LARGE SCALE GENOMIC DNA]</scope>
    <source>
        <strain evidence="1">Treedump-2</strain>
        <tissue evidence="1">Whole body</tissue>
    </source>
</reference>